<dbReference type="Proteomes" id="UP000297540">
    <property type="component" value="Unassembled WGS sequence"/>
</dbReference>
<name>A0A4Y8S8U6_9SPHI</name>
<feature type="domain" description="Glycosyltransferase 2-like" evidence="1">
    <location>
        <begin position="7"/>
        <end position="150"/>
    </location>
</feature>
<dbReference type="PANTHER" id="PTHR22916:SF3">
    <property type="entry name" value="UDP-GLCNAC:BETAGAL BETA-1,3-N-ACETYLGLUCOSAMINYLTRANSFERASE-LIKE PROTEIN 1"/>
    <property type="match status" value="1"/>
</dbReference>
<dbReference type="InterPro" id="IPR029044">
    <property type="entry name" value="Nucleotide-diphossugar_trans"/>
</dbReference>
<organism evidence="2 3">
    <name type="scientific">Mucilaginibacter psychrotolerans</name>
    <dbReference type="NCBI Taxonomy" id="1524096"/>
    <lineage>
        <taxon>Bacteria</taxon>
        <taxon>Pseudomonadati</taxon>
        <taxon>Bacteroidota</taxon>
        <taxon>Sphingobacteriia</taxon>
        <taxon>Sphingobacteriales</taxon>
        <taxon>Sphingobacteriaceae</taxon>
        <taxon>Mucilaginibacter</taxon>
    </lineage>
</organism>
<dbReference type="EMBL" id="SOZE01000021">
    <property type="protein sequence ID" value="TFF35523.1"/>
    <property type="molecule type" value="Genomic_DNA"/>
</dbReference>
<evidence type="ECO:0000313" key="3">
    <source>
        <dbReference type="Proteomes" id="UP000297540"/>
    </source>
</evidence>
<dbReference type="Pfam" id="PF00535">
    <property type="entry name" value="Glycos_transf_2"/>
    <property type="match status" value="1"/>
</dbReference>
<dbReference type="Gene3D" id="3.90.550.10">
    <property type="entry name" value="Spore Coat Polysaccharide Biosynthesis Protein SpsA, Chain A"/>
    <property type="match status" value="1"/>
</dbReference>
<accession>A0A4Y8S8U6</accession>
<dbReference type="RefSeq" id="WP_133233357.1">
    <property type="nucleotide sequence ID" value="NZ_SOZE01000021.1"/>
</dbReference>
<evidence type="ECO:0000259" key="1">
    <source>
        <dbReference type="Pfam" id="PF00535"/>
    </source>
</evidence>
<reference evidence="2 3" key="1">
    <citation type="journal article" date="2017" name="Int. J. Syst. Evol. Microbiol.">
        <title>Mucilaginibacterpsychrotolerans sp. nov., isolated from peatlands.</title>
        <authorList>
            <person name="Deng Y."/>
            <person name="Shen L."/>
            <person name="Xu B."/>
            <person name="Liu Y."/>
            <person name="Gu Z."/>
            <person name="Liu H."/>
            <person name="Zhou Y."/>
        </authorList>
    </citation>
    <scope>NUCLEOTIDE SEQUENCE [LARGE SCALE GENOMIC DNA]</scope>
    <source>
        <strain evidence="2 3">NH7-4</strain>
    </source>
</reference>
<dbReference type="SUPFAM" id="SSF53448">
    <property type="entry name" value="Nucleotide-diphospho-sugar transferases"/>
    <property type="match status" value="1"/>
</dbReference>
<evidence type="ECO:0000313" key="2">
    <source>
        <dbReference type="EMBL" id="TFF35523.1"/>
    </source>
</evidence>
<keyword evidence="2" id="KW-0808">Transferase</keyword>
<dbReference type="InterPro" id="IPR001173">
    <property type="entry name" value="Glyco_trans_2-like"/>
</dbReference>
<dbReference type="AlphaFoldDB" id="A0A4Y8S8U6"/>
<dbReference type="PANTHER" id="PTHR22916">
    <property type="entry name" value="GLYCOSYLTRANSFERASE"/>
    <property type="match status" value="1"/>
</dbReference>
<gene>
    <name evidence="2" type="ORF">E2R66_18740</name>
</gene>
<dbReference type="OrthoDB" id="6638511at2"/>
<sequence>MNNPLVSIIVPSYNHANYVEECILSVINQTYNNIQLIVIDDGSKDNSVEILKRLQLKHDFILDTQTNMGLSKTLNKGIKNHAKGEFICCLASDDYMMPDKIKLQVDYLQNNLNMGFVFGKAYKVNDSGEIFGKLPEVKLPNLNFSSLLLSNYIPALTGMINRKALDEVGLYDETSYIEDWDMWLRIADKYSFGFVDEYVAYYRLHNSNISGNYGKMIASKKYIVNKWRGHKCYKRAYDAVLLEEIDIASILQKREAISLIIKEIRLIRRMRYLKAIVKLFFKHKI</sequence>
<protein>
    <submittedName>
        <fullName evidence="2">Glycosyltransferase</fullName>
    </submittedName>
</protein>
<proteinExistence type="predicted"/>
<keyword evidence="3" id="KW-1185">Reference proteome</keyword>
<dbReference type="GO" id="GO:0016758">
    <property type="term" value="F:hexosyltransferase activity"/>
    <property type="evidence" value="ECO:0007669"/>
    <property type="project" value="UniProtKB-ARBA"/>
</dbReference>
<comment type="caution">
    <text evidence="2">The sequence shown here is derived from an EMBL/GenBank/DDBJ whole genome shotgun (WGS) entry which is preliminary data.</text>
</comment>